<feature type="signal peptide" evidence="1">
    <location>
        <begin position="1"/>
        <end position="32"/>
    </location>
</feature>
<feature type="domain" description="Ig-like" evidence="2">
    <location>
        <begin position="27"/>
        <end position="107"/>
    </location>
</feature>
<sequence>MSLHRVLARRIITLGMLLTLALVAAIPTASHAATPSTTVPTMGALAGCTVSASKPVRQGFTNTAGTWVSDGVVGTASVTGCPTNRTITVYVTIQRTNGSSYNGSYTCSNARYCSAWIGQPYVSGRWTTFGSSNQTGNTLAVSAYADL</sequence>
<keyword evidence="4" id="KW-1185">Reference proteome</keyword>
<dbReference type="RefSeq" id="WP_345725129.1">
    <property type="nucleotide sequence ID" value="NZ_BAABRU010000067.1"/>
</dbReference>
<feature type="chain" id="PRO_5046022117" description="Ig-like domain-containing protein" evidence="1">
    <location>
        <begin position="33"/>
        <end position="147"/>
    </location>
</feature>
<dbReference type="Proteomes" id="UP001428290">
    <property type="component" value="Unassembled WGS sequence"/>
</dbReference>
<reference evidence="3 4" key="1">
    <citation type="submission" date="2024-02" db="EMBL/GenBank/DDBJ databases">
        <title>Herpetosiphon gulosus NBRC 112829.</title>
        <authorList>
            <person name="Ichikawa N."/>
            <person name="Katano-Makiyama Y."/>
            <person name="Hidaka K."/>
        </authorList>
    </citation>
    <scope>NUCLEOTIDE SEQUENCE [LARGE SCALE GENOMIC DNA]</scope>
    <source>
        <strain evidence="3 4">NBRC 112829</strain>
    </source>
</reference>
<evidence type="ECO:0000256" key="1">
    <source>
        <dbReference type="SAM" id="SignalP"/>
    </source>
</evidence>
<accession>A0ABP9XAM1</accession>
<evidence type="ECO:0000313" key="3">
    <source>
        <dbReference type="EMBL" id="GAA5531580.1"/>
    </source>
</evidence>
<comment type="caution">
    <text evidence="3">The sequence shown here is derived from an EMBL/GenBank/DDBJ whole genome shotgun (WGS) entry which is preliminary data.</text>
</comment>
<dbReference type="EMBL" id="BAABRU010000067">
    <property type="protein sequence ID" value="GAA5531580.1"/>
    <property type="molecule type" value="Genomic_DNA"/>
</dbReference>
<evidence type="ECO:0000259" key="2">
    <source>
        <dbReference type="PROSITE" id="PS50835"/>
    </source>
</evidence>
<evidence type="ECO:0000313" key="4">
    <source>
        <dbReference type="Proteomes" id="UP001428290"/>
    </source>
</evidence>
<dbReference type="PROSITE" id="PS50835">
    <property type="entry name" value="IG_LIKE"/>
    <property type="match status" value="1"/>
</dbReference>
<organism evidence="3 4">
    <name type="scientific">Herpetosiphon gulosus</name>
    <dbReference type="NCBI Taxonomy" id="1973496"/>
    <lineage>
        <taxon>Bacteria</taxon>
        <taxon>Bacillati</taxon>
        <taxon>Chloroflexota</taxon>
        <taxon>Chloroflexia</taxon>
        <taxon>Herpetosiphonales</taxon>
        <taxon>Herpetosiphonaceae</taxon>
        <taxon>Herpetosiphon</taxon>
    </lineage>
</organism>
<name>A0ABP9XAM1_9CHLR</name>
<keyword evidence="1" id="KW-0732">Signal</keyword>
<gene>
    <name evidence="3" type="ORF">Hgul01_05405</name>
</gene>
<proteinExistence type="predicted"/>
<dbReference type="InterPro" id="IPR007110">
    <property type="entry name" value="Ig-like_dom"/>
</dbReference>
<protein>
    <recommendedName>
        <fullName evidence="2">Ig-like domain-containing protein</fullName>
    </recommendedName>
</protein>